<name>A0AAV3Y825_9GAST</name>
<proteinExistence type="predicted"/>
<evidence type="ECO:0000256" key="1">
    <source>
        <dbReference type="SAM" id="MobiDB-lite"/>
    </source>
</evidence>
<sequence>MVKEKNVMKIRKSKTHHSPPPTFSLPPVSSLETEYELVSLSPNHSPKHGDFKSDYFFVPQCTLDKEGQTSMIIVGPFRVISEPELQLVLVSPGEPQKGHTMILQKRVHSPSNTPPRGLANKRITSIFQRVAADCAAKDESESYYLTGIPTDRDDGARKRKYGYACLLCLLV</sequence>
<dbReference type="Proteomes" id="UP000735302">
    <property type="component" value="Unassembled WGS sequence"/>
</dbReference>
<dbReference type="AlphaFoldDB" id="A0AAV3Y825"/>
<gene>
    <name evidence="2" type="ORF">PoB_000513200</name>
</gene>
<feature type="region of interest" description="Disordered" evidence="1">
    <location>
        <begin position="1"/>
        <end position="26"/>
    </location>
</feature>
<keyword evidence="3" id="KW-1185">Reference proteome</keyword>
<organism evidence="2 3">
    <name type="scientific">Plakobranchus ocellatus</name>
    <dbReference type="NCBI Taxonomy" id="259542"/>
    <lineage>
        <taxon>Eukaryota</taxon>
        <taxon>Metazoa</taxon>
        <taxon>Spiralia</taxon>
        <taxon>Lophotrochozoa</taxon>
        <taxon>Mollusca</taxon>
        <taxon>Gastropoda</taxon>
        <taxon>Heterobranchia</taxon>
        <taxon>Euthyneura</taxon>
        <taxon>Panpulmonata</taxon>
        <taxon>Sacoglossa</taxon>
        <taxon>Placobranchoidea</taxon>
        <taxon>Plakobranchidae</taxon>
        <taxon>Plakobranchus</taxon>
    </lineage>
</organism>
<protein>
    <submittedName>
        <fullName evidence="2">Uncharacterized protein</fullName>
    </submittedName>
</protein>
<dbReference type="EMBL" id="BLXT01000592">
    <property type="protein sequence ID" value="GFN78626.1"/>
    <property type="molecule type" value="Genomic_DNA"/>
</dbReference>
<feature type="compositionally biased region" description="Basic residues" evidence="1">
    <location>
        <begin position="8"/>
        <end position="17"/>
    </location>
</feature>
<reference evidence="2 3" key="1">
    <citation type="journal article" date="2021" name="Elife">
        <title>Chloroplast acquisition without the gene transfer in kleptoplastic sea slugs, Plakobranchus ocellatus.</title>
        <authorList>
            <person name="Maeda T."/>
            <person name="Takahashi S."/>
            <person name="Yoshida T."/>
            <person name="Shimamura S."/>
            <person name="Takaki Y."/>
            <person name="Nagai Y."/>
            <person name="Toyoda A."/>
            <person name="Suzuki Y."/>
            <person name="Arimoto A."/>
            <person name="Ishii H."/>
            <person name="Satoh N."/>
            <person name="Nishiyama T."/>
            <person name="Hasebe M."/>
            <person name="Maruyama T."/>
            <person name="Minagawa J."/>
            <person name="Obokata J."/>
            <person name="Shigenobu S."/>
        </authorList>
    </citation>
    <scope>NUCLEOTIDE SEQUENCE [LARGE SCALE GENOMIC DNA]</scope>
</reference>
<accession>A0AAV3Y825</accession>
<comment type="caution">
    <text evidence="2">The sequence shown here is derived from an EMBL/GenBank/DDBJ whole genome shotgun (WGS) entry which is preliminary data.</text>
</comment>
<evidence type="ECO:0000313" key="2">
    <source>
        <dbReference type="EMBL" id="GFN78626.1"/>
    </source>
</evidence>
<evidence type="ECO:0000313" key="3">
    <source>
        <dbReference type="Proteomes" id="UP000735302"/>
    </source>
</evidence>